<gene>
    <name evidence="1" type="ORF">Enr13x_07820</name>
</gene>
<dbReference type="AlphaFoldDB" id="A0A518HJB1"/>
<proteinExistence type="predicted"/>
<dbReference type="GO" id="GO:0047475">
    <property type="term" value="F:phenylacetate-CoA ligase activity"/>
    <property type="evidence" value="ECO:0007669"/>
    <property type="project" value="UniProtKB-EC"/>
</dbReference>
<dbReference type="Gene3D" id="3.40.50.12780">
    <property type="entry name" value="N-terminal domain of ligase-like"/>
    <property type="match status" value="1"/>
</dbReference>
<dbReference type="Proteomes" id="UP000319004">
    <property type="component" value="Chromosome"/>
</dbReference>
<evidence type="ECO:0000313" key="2">
    <source>
        <dbReference type="Proteomes" id="UP000319004"/>
    </source>
</evidence>
<organism evidence="1 2">
    <name type="scientific">Stieleria neptunia</name>
    <dbReference type="NCBI Taxonomy" id="2527979"/>
    <lineage>
        <taxon>Bacteria</taxon>
        <taxon>Pseudomonadati</taxon>
        <taxon>Planctomycetota</taxon>
        <taxon>Planctomycetia</taxon>
        <taxon>Pirellulales</taxon>
        <taxon>Pirellulaceae</taxon>
        <taxon>Stieleria</taxon>
    </lineage>
</organism>
<dbReference type="EC" id="6.2.1.30" evidence="1"/>
<dbReference type="PANTHER" id="PTHR36932">
    <property type="entry name" value="CAPSULAR POLYSACCHARIDE BIOSYNTHESIS PROTEIN"/>
    <property type="match status" value="1"/>
</dbReference>
<dbReference type="InterPro" id="IPR053158">
    <property type="entry name" value="CapK_Type1_Caps_Biosynth"/>
</dbReference>
<sequence length="461" mass="52702">MIDWAYQKWILPAFESGIKRRKTFHHWRDLEASQWWPRQQIESLQVRRLRDLLTYCNAHSAWYRDRWADHGIDVDAVWSLDDLRSLPITTREMIRENADAIRSRYPGVAFVSKATGGSSGAPLRFLIERDANDRRVAAAFRGYGWAGASPGTKQSHLWGVNLNKLPWRQHLKECLYARLLYRRDMLNSFEMSESNVSDYVNRLNRYRPKVLVAYANPLFVLARAIDERGLRTHRPESIIVGSEKLYDHQRELIERAFGSPVFETYGSREFTLIAAECDRHRGLHVTSENLIVEIVDDHGNPSAPGEEGQILVTDLFNTAMPFVRYAIGDRAVAGTGDCDCGRGLPLLEKIVGRQMDVLKLPDGRHLPGAFFPHIIKDIPAIRQFQAVQTRRDVIRLQVVVGDNWNADDRDALRQRILHHIGDSSQLEIQQVDQIQLTAAGKMRVVIGYSGPQRSHPSRIAG</sequence>
<dbReference type="SUPFAM" id="SSF56801">
    <property type="entry name" value="Acetyl-CoA synthetase-like"/>
    <property type="match status" value="1"/>
</dbReference>
<dbReference type="InterPro" id="IPR042099">
    <property type="entry name" value="ANL_N_sf"/>
</dbReference>
<keyword evidence="1" id="KW-0436">Ligase</keyword>
<keyword evidence="2" id="KW-1185">Reference proteome</keyword>
<reference evidence="1 2" key="1">
    <citation type="submission" date="2019-03" db="EMBL/GenBank/DDBJ databases">
        <title>Deep-cultivation of Planctomycetes and their phenomic and genomic characterization uncovers novel biology.</title>
        <authorList>
            <person name="Wiegand S."/>
            <person name="Jogler M."/>
            <person name="Boedeker C."/>
            <person name="Pinto D."/>
            <person name="Vollmers J."/>
            <person name="Rivas-Marin E."/>
            <person name="Kohn T."/>
            <person name="Peeters S.H."/>
            <person name="Heuer A."/>
            <person name="Rast P."/>
            <person name="Oberbeckmann S."/>
            <person name="Bunk B."/>
            <person name="Jeske O."/>
            <person name="Meyerdierks A."/>
            <person name="Storesund J.E."/>
            <person name="Kallscheuer N."/>
            <person name="Luecker S."/>
            <person name="Lage O.M."/>
            <person name="Pohl T."/>
            <person name="Merkel B.J."/>
            <person name="Hornburger P."/>
            <person name="Mueller R.-W."/>
            <person name="Bruemmer F."/>
            <person name="Labrenz M."/>
            <person name="Spormann A.M."/>
            <person name="Op den Camp H."/>
            <person name="Overmann J."/>
            <person name="Amann R."/>
            <person name="Jetten M.S.M."/>
            <person name="Mascher T."/>
            <person name="Medema M.H."/>
            <person name="Devos D.P."/>
            <person name="Kaster A.-K."/>
            <person name="Ovreas L."/>
            <person name="Rohde M."/>
            <person name="Galperin M.Y."/>
            <person name="Jogler C."/>
        </authorList>
    </citation>
    <scope>NUCLEOTIDE SEQUENCE [LARGE SCALE GENOMIC DNA]</scope>
    <source>
        <strain evidence="1 2">Enr13</strain>
    </source>
</reference>
<evidence type="ECO:0000313" key="1">
    <source>
        <dbReference type="EMBL" id="QDV40944.1"/>
    </source>
</evidence>
<protein>
    <submittedName>
        <fullName evidence="1">Phenylacetate-coenzyme A ligase</fullName>
        <ecNumber evidence="1">6.2.1.30</ecNumber>
    </submittedName>
</protein>
<dbReference type="PANTHER" id="PTHR36932:SF1">
    <property type="entry name" value="CAPSULAR POLYSACCHARIDE BIOSYNTHESIS PROTEIN"/>
    <property type="match status" value="1"/>
</dbReference>
<name>A0A518HJB1_9BACT</name>
<dbReference type="EMBL" id="CP037423">
    <property type="protein sequence ID" value="QDV40944.1"/>
    <property type="molecule type" value="Genomic_DNA"/>
</dbReference>
<dbReference type="KEGG" id="snep:Enr13x_07820"/>
<accession>A0A518HJB1</accession>